<dbReference type="PANTHER" id="PTHR48024">
    <property type="entry name" value="GEO13361P1-RELATED"/>
    <property type="match status" value="1"/>
</dbReference>
<proteinExistence type="predicted"/>
<dbReference type="InterPro" id="IPR000504">
    <property type="entry name" value="RRM_dom"/>
</dbReference>
<name>A0AAD8VUT5_LOLMU</name>
<feature type="domain" description="RRM" evidence="4">
    <location>
        <begin position="137"/>
        <end position="223"/>
    </location>
</feature>
<dbReference type="Pfam" id="PF00076">
    <property type="entry name" value="RRM_1"/>
    <property type="match status" value="2"/>
</dbReference>
<dbReference type="EMBL" id="JAUUTY010000006">
    <property type="protein sequence ID" value="KAK1617990.1"/>
    <property type="molecule type" value="Genomic_DNA"/>
</dbReference>
<accession>A0AAD8VUT5</accession>
<dbReference type="Gene3D" id="3.30.70.330">
    <property type="match status" value="2"/>
</dbReference>
<dbReference type="PANTHER" id="PTHR48024:SF17">
    <property type="entry name" value="OS02G0602600 PROTEIN"/>
    <property type="match status" value="1"/>
</dbReference>
<feature type="compositionally biased region" description="Pro residues" evidence="3">
    <location>
        <begin position="34"/>
        <end position="44"/>
    </location>
</feature>
<evidence type="ECO:0000256" key="3">
    <source>
        <dbReference type="SAM" id="MobiDB-lite"/>
    </source>
</evidence>
<keyword evidence="6" id="KW-1185">Reference proteome</keyword>
<gene>
    <name evidence="5" type="ORF">QYE76_023507</name>
</gene>
<feature type="compositionally biased region" description="Low complexity" evidence="3">
    <location>
        <begin position="45"/>
        <end position="58"/>
    </location>
</feature>
<organism evidence="5 6">
    <name type="scientific">Lolium multiflorum</name>
    <name type="common">Italian ryegrass</name>
    <name type="synonym">Lolium perenne subsp. multiflorum</name>
    <dbReference type="NCBI Taxonomy" id="4521"/>
    <lineage>
        <taxon>Eukaryota</taxon>
        <taxon>Viridiplantae</taxon>
        <taxon>Streptophyta</taxon>
        <taxon>Embryophyta</taxon>
        <taxon>Tracheophyta</taxon>
        <taxon>Spermatophyta</taxon>
        <taxon>Magnoliopsida</taxon>
        <taxon>Liliopsida</taxon>
        <taxon>Poales</taxon>
        <taxon>Poaceae</taxon>
        <taxon>BOP clade</taxon>
        <taxon>Pooideae</taxon>
        <taxon>Poodae</taxon>
        <taxon>Poeae</taxon>
        <taxon>Poeae Chloroplast Group 2 (Poeae type)</taxon>
        <taxon>Loliodinae</taxon>
        <taxon>Loliinae</taxon>
        <taxon>Lolium</taxon>
    </lineage>
</organism>
<protein>
    <recommendedName>
        <fullName evidence="4">RRM domain-containing protein</fullName>
    </recommendedName>
</protein>
<dbReference type="GO" id="GO:0003723">
    <property type="term" value="F:RNA binding"/>
    <property type="evidence" value="ECO:0007669"/>
    <property type="project" value="UniProtKB-UniRule"/>
</dbReference>
<comment type="caution">
    <text evidence="5">The sequence shown here is derived from an EMBL/GenBank/DDBJ whole genome shotgun (WGS) entry which is preliminary data.</text>
</comment>
<keyword evidence="1 2" id="KW-0694">RNA-binding</keyword>
<dbReference type="SMART" id="SM00360">
    <property type="entry name" value="RRM"/>
    <property type="match status" value="1"/>
</dbReference>
<dbReference type="GO" id="GO:0005634">
    <property type="term" value="C:nucleus"/>
    <property type="evidence" value="ECO:0007669"/>
    <property type="project" value="TreeGrafter"/>
</dbReference>
<evidence type="ECO:0000256" key="2">
    <source>
        <dbReference type="PROSITE-ProRule" id="PRU00176"/>
    </source>
</evidence>
<dbReference type="InterPro" id="IPR035979">
    <property type="entry name" value="RBD_domain_sf"/>
</dbReference>
<feature type="compositionally biased region" description="Pro residues" evidence="3">
    <location>
        <begin position="59"/>
        <end position="74"/>
    </location>
</feature>
<dbReference type="AlphaFoldDB" id="A0AAD8VUT5"/>
<dbReference type="SUPFAM" id="SSF54928">
    <property type="entry name" value="RNA-binding domain, RBD"/>
    <property type="match status" value="1"/>
</dbReference>
<sequence length="342" mass="35983">MSARRRKPSRGFWSRSAGRRSLTSWPRPVSGTPPCSPASPPRQPSTPRTAASSSTASAPAPPPPHWPPPSPPSTPSTSASHAVADRATGRCRGYGFVTFRHRSSARRALADASKRVDGRSVACQLVSLGPSPERTDRKLFVDKVPPRASHDGLRRFFCEFGEIEAGALGADHAAGQFRGYAIFLYKSAEGLTKALEEPRKVFDGCELHCRPAHRHVKKKHASAAPADACNQRNVTGAVALPISLLKGIASTSAKQPLLASNSPVSNGICSNKFCQNTGEGILGASPLAMVGASSPVGSTSDSHSRVVQSQSSRWLSSGGVLTATCQDGQGSMGQGFVQHYPG</sequence>
<dbReference type="InterPro" id="IPR012677">
    <property type="entry name" value="Nucleotide-bd_a/b_plait_sf"/>
</dbReference>
<reference evidence="5" key="1">
    <citation type="submission" date="2023-07" db="EMBL/GenBank/DDBJ databases">
        <title>A chromosome-level genome assembly of Lolium multiflorum.</title>
        <authorList>
            <person name="Chen Y."/>
            <person name="Copetti D."/>
            <person name="Kolliker R."/>
            <person name="Studer B."/>
        </authorList>
    </citation>
    <scope>NUCLEOTIDE SEQUENCE</scope>
    <source>
        <strain evidence="5">02402/16</strain>
        <tissue evidence="5">Leaf</tissue>
    </source>
</reference>
<dbReference type="InterPro" id="IPR050886">
    <property type="entry name" value="RNA-binding_reg"/>
</dbReference>
<feature type="region of interest" description="Disordered" evidence="3">
    <location>
        <begin position="1"/>
        <end position="84"/>
    </location>
</feature>
<dbReference type="Proteomes" id="UP001231189">
    <property type="component" value="Unassembled WGS sequence"/>
</dbReference>
<dbReference type="PROSITE" id="PS50102">
    <property type="entry name" value="RRM"/>
    <property type="match status" value="1"/>
</dbReference>
<evidence type="ECO:0000313" key="6">
    <source>
        <dbReference type="Proteomes" id="UP001231189"/>
    </source>
</evidence>
<evidence type="ECO:0000259" key="4">
    <source>
        <dbReference type="PROSITE" id="PS50102"/>
    </source>
</evidence>
<evidence type="ECO:0000256" key="1">
    <source>
        <dbReference type="ARBA" id="ARBA00022884"/>
    </source>
</evidence>
<evidence type="ECO:0000313" key="5">
    <source>
        <dbReference type="EMBL" id="KAK1617990.1"/>
    </source>
</evidence>